<reference evidence="1 2" key="1">
    <citation type="submission" date="2017-11" db="EMBL/GenBank/DDBJ databases">
        <title>Taxonomic description and genome sequences of Spirosoma HA7 sp. nov., isolated from pollen microhabitat of Corylus avellana.</title>
        <authorList>
            <person name="Ambika Manirajan B."/>
            <person name="Suarez C."/>
            <person name="Ratering S."/>
            <person name="Geissler-Plaum R."/>
            <person name="Cardinale M."/>
            <person name="Sylvia S."/>
        </authorList>
    </citation>
    <scope>NUCLEOTIDE SEQUENCE [LARGE SCALE GENOMIC DNA]</scope>
    <source>
        <strain evidence="1 2">HA7</strain>
    </source>
</reference>
<dbReference type="AlphaFoldDB" id="A0A2K8ZB74"/>
<dbReference type="EMBL" id="CP025096">
    <property type="protein sequence ID" value="AUD07094.1"/>
    <property type="molecule type" value="Genomic_DNA"/>
</dbReference>
<evidence type="ECO:0008006" key="3">
    <source>
        <dbReference type="Google" id="ProtNLM"/>
    </source>
</evidence>
<dbReference type="Proteomes" id="UP000232883">
    <property type="component" value="Chromosome"/>
</dbReference>
<proteinExistence type="predicted"/>
<evidence type="ECO:0000313" key="1">
    <source>
        <dbReference type="EMBL" id="AUD07094.1"/>
    </source>
</evidence>
<organism evidence="1 2">
    <name type="scientific">Spirosoma pollinicola</name>
    <dbReference type="NCBI Taxonomy" id="2057025"/>
    <lineage>
        <taxon>Bacteria</taxon>
        <taxon>Pseudomonadati</taxon>
        <taxon>Bacteroidota</taxon>
        <taxon>Cytophagia</taxon>
        <taxon>Cytophagales</taxon>
        <taxon>Cytophagaceae</taxon>
        <taxon>Spirosoma</taxon>
    </lineage>
</organism>
<name>A0A2K8ZB74_9BACT</name>
<gene>
    <name evidence="1" type="ORF">CWM47_37915</name>
</gene>
<dbReference type="KEGG" id="spir:CWM47_37915"/>
<keyword evidence="2" id="KW-1185">Reference proteome</keyword>
<protein>
    <recommendedName>
        <fullName evidence="3">CHAT domain-containing protein</fullName>
    </recommendedName>
</protein>
<accession>A0A2K8ZB74</accession>
<sequence length="176" mass="19983">MLTIIYPSDSSTKFLLEIPEFLISNFPDDINFILLDESTDYIAIHGIIENINDGEVILFLGHGSSNCLYGSPHPSNEKSEFLSKDKLSILNNKNFFCLSCNSYEFIKRNKKFTTIINAVGFGDLPTDWVEIVNAREFDNNAYPGITADIVAEFSSILVELHKLTFRDYFHRNLLAS</sequence>
<evidence type="ECO:0000313" key="2">
    <source>
        <dbReference type="Proteomes" id="UP000232883"/>
    </source>
</evidence>